<organism evidence="2 3">
    <name type="scientific">Granulicatella seriolae</name>
    <dbReference type="NCBI Taxonomy" id="2967226"/>
    <lineage>
        <taxon>Bacteria</taxon>
        <taxon>Bacillati</taxon>
        <taxon>Bacillota</taxon>
        <taxon>Bacilli</taxon>
        <taxon>Lactobacillales</taxon>
        <taxon>Carnobacteriaceae</taxon>
        <taxon>Granulicatella</taxon>
    </lineage>
</organism>
<feature type="domain" description="LysM" evidence="1">
    <location>
        <begin position="207"/>
        <end position="250"/>
    </location>
</feature>
<proteinExistence type="predicted"/>
<dbReference type="SUPFAM" id="SSF54106">
    <property type="entry name" value="LysM domain"/>
    <property type="match status" value="1"/>
</dbReference>
<dbReference type="Pfam" id="PF01476">
    <property type="entry name" value="LysM"/>
    <property type="match status" value="1"/>
</dbReference>
<accession>A0ABT1WQ29</accession>
<dbReference type="SMART" id="SM00257">
    <property type="entry name" value="LysM"/>
    <property type="match status" value="1"/>
</dbReference>
<dbReference type="PROSITE" id="PS51782">
    <property type="entry name" value="LYSM"/>
    <property type="match status" value="1"/>
</dbReference>
<dbReference type="Proteomes" id="UP001059480">
    <property type="component" value="Unassembled WGS sequence"/>
</dbReference>
<dbReference type="PANTHER" id="PTHR33734:SF22">
    <property type="entry name" value="MEMBRANE-BOUND LYTIC MUREIN TRANSGLYCOSYLASE D"/>
    <property type="match status" value="1"/>
</dbReference>
<dbReference type="InterPro" id="IPR018392">
    <property type="entry name" value="LysM"/>
</dbReference>
<evidence type="ECO:0000313" key="2">
    <source>
        <dbReference type="EMBL" id="MCQ9210467.1"/>
    </source>
</evidence>
<reference evidence="2" key="3">
    <citation type="journal article" date="2023" name="Microbiol. Resour. Announc.">
        <title>Draft Genome Sequence of Granulicatella sp. Strain S8, Isolated from a Marine Fish, Seriola quinqueradiata.</title>
        <authorList>
            <person name="Lee M."/>
            <person name="Farooq A."/>
            <person name="Jeong J.B."/>
            <person name="Jung M.Y."/>
        </authorList>
    </citation>
    <scope>NUCLEOTIDE SEQUENCE</scope>
    <source>
        <strain evidence="2">S8</strain>
    </source>
</reference>
<comment type="caution">
    <text evidence="2">The sequence shown here is derived from an EMBL/GenBank/DDBJ whole genome shotgun (WGS) entry which is preliminary data.</text>
</comment>
<dbReference type="RefSeq" id="WP_256945577.1">
    <property type="nucleotide sequence ID" value="NZ_JANHNZ010000008.1"/>
</dbReference>
<protein>
    <submittedName>
        <fullName evidence="2">LysM peptidoglycan-binding domain-containing protein</fullName>
    </submittedName>
</protein>
<dbReference type="SMART" id="SM00644">
    <property type="entry name" value="Ami_2"/>
    <property type="match status" value="1"/>
</dbReference>
<dbReference type="Pfam" id="PF01510">
    <property type="entry name" value="Amidase_2"/>
    <property type="match status" value="1"/>
</dbReference>
<dbReference type="Gene3D" id="3.10.350.10">
    <property type="entry name" value="LysM domain"/>
    <property type="match status" value="1"/>
</dbReference>
<keyword evidence="3" id="KW-1185">Reference proteome</keyword>
<gene>
    <name evidence="2" type="ORF">NPA36_07875</name>
</gene>
<dbReference type="CDD" id="cd00118">
    <property type="entry name" value="LysM"/>
    <property type="match status" value="1"/>
</dbReference>
<evidence type="ECO:0000259" key="1">
    <source>
        <dbReference type="PROSITE" id="PS51782"/>
    </source>
</evidence>
<name>A0ABT1WQ29_9LACT</name>
<reference evidence="2" key="2">
    <citation type="journal article" date="2023" name="Curr. Microbiol.">
        <title>Granulicatella seriolae sp. nov., a Novel Facultative Anaerobe Isolated from Yellowtail Marine Fish.</title>
        <authorList>
            <person name="Lee M."/>
            <person name="Choi Y.J."/>
            <person name="Farooq A."/>
            <person name="Jeong J.B."/>
            <person name="Jung M.Y."/>
        </authorList>
    </citation>
    <scope>NUCLEOTIDE SEQUENCE</scope>
    <source>
        <strain evidence="2">S8</strain>
    </source>
</reference>
<dbReference type="InterPro" id="IPR036505">
    <property type="entry name" value="Amidase/PGRP_sf"/>
</dbReference>
<dbReference type="SUPFAM" id="SSF55846">
    <property type="entry name" value="N-acetylmuramoyl-L-alanine amidase-like"/>
    <property type="match status" value="1"/>
</dbReference>
<reference evidence="2" key="1">
    <citation type="submission" date="2022-07" db="EMBL/GenBank/DDBJ databases">
        <authorList>
            <person name="Jung M.-Y."/>
            <person name="Lee M."/>
        </authorList>
    </citation>
    <scope>NUCLEOTIDE SEQUENCE</scope>
    <source>
        <strain evidence="2">S8</strain>
    </source>
</reference>
<dbReference type="CDD" id="cd06583">
    <property type="entry name" value="PGRP"/>
    <property type="match status" value="1"/>
</dbReference>
<dbReference type="InterPro" id="IPR036779">
    <property type="entry name" value="LysM_dom_sf"/>
</dbReference>
<dbReference type="PANTHER" id="PTHR33734">
    <property type="entry name" value="LYSM DOMAIN-CONTAINING GPI-ANCHORED PROTEIN 2"/>
    <property type="match status" value="1"/>
</dbReference>
<dbReference type="EMBL" id="JANHNZ010000008">
    <property type="protein sequence ID" value="MCQ9210467.1"/>
    <property type="molecule type" value="Genomic_DNA"/>
</dbReference>
<sequence length="252" mass="27864">MTYTIEQSLLPIFQQPLPAPKFIIAHESGNSNNVGPKALDNEVAYMKRMAASTGVYVSHWVGGGGRIIQIAKTGHIQHGAGRFANPYSYAQVELARTNQATQFQKDYRAYIWLLRKLANEAKIPLTLNSGASIYSPGIKTHSWVSKYLGGTYHADPDAYLASFGISMQQFARDLERGLEVGPPSITPNPKPHCATCTCQFTKQNKAKVHVVVKGDTLWSIAKRYQTTVTQLKYKNKIEGNLIKPGQVLDLSL</sequence>
<evidence type="ECO:0000313" key="3">
    <source>
        <dbReference type="Proteomes" id="UP001059480"/>
    </source>
</evidence>
<dbReference type="Gene3D" id="3.40.80.10">
    <property type="entry name" value="Peptidoglycan recognition protein-like"/>
    <property type="match status" value="1"/>
</dbReference>
<dbReference type="InterPro" id="IPR002502">
    <property type="entry name" value="Amidase_domain"/>
</dbReference>